<keyword evidence="2" id="KW-1185">Reference proteome</keyword>
<dbReference type="EMBL" id="CP036434">
    <property type="protein sequence ID" value="QDV08931.1"/>
    <property type="molecule type" value="Genomic_DNA"/>
</dbReference>
<evidence type="ECO:0000313" key="1">
    <source>
        <dbReference type="EMBL" id="QDV08931.1"/>
    </source>
</evidence>
<name>A0A518EXX9_9BACT</name>
<reference evidence="1 2" key="1">
    <citation type="submission" date="2019-02" db="EMBL/GenBank/DDBJ databases">
        <title>Deep-cultivation of Planctomycetes and their phenomic and genomic characterization uncovers novel biology.</title>
        <authorList>
            <person name="Wiegand S."/>
            <person name="Jogler M."/>
            <person name="Boedeker C."/>
            <person name="Pinto D."/>
            <person name="Vollmers J."/>
            <person name="Rivas-Marin E."/>
            <person name="Kohn T."/>
            <person name="Peeters S.H."/>
            <person name="Heuer A."/>
            <person name="Rast P."/>
            <person name="Oberbeckmann S."/>
            <person name="Bunk B."/>
            <person name="Jeske O."/>
            <person name="Meyerdierks A."/>
            <person name="Storesund J.E."/>
            <person name="Kallscheuer N."/>
            <person name="Luecker S."/>
            <person name="Lage O.M."/>
            <person name="Pohl T."/>
            <person name="Merkel B.J."/>
            <person name="Hornburger P."/>
            <person name="Mueller R.-W."/>
            <person name="Bruemmer F."/>
            <person name="Labrenz M."/>
            <person name="Spormann A.M."/>
            <person name="Op den Camp H."/>
            <person name="Overmann J."/>
            <person name="Amann R."/>
            <person name="Jetten M.S.M."/>
            <person name="Mascher T."/>
            <person name="Medema M.H."/>
            <person name="Devos D.P."/>
            <person name="Kaster A.-K."/>
            <person name="Ovreas L."/>
            <person name="Rohde M."/>
            <person name="Galperin M.Y."/>
            <person name="Jogler C."/>
        </authorList>
    </citation>
    <scope>NUCLEOTIDE SEQUENCE [LARGE SCALE GENOMIC DNA]</scope>
    <source>
        <strain evidence="1 2">Poly30</strain>
    </source>
</reference>
<sequence>MRRPLHALHQRWPLALGACVLAAPFVLAHLPGSAAWLGPRDAEARAAMGPVQRALGPLASVAASVEWVRFRVALRSGDTARAYAIADSALELDPLGTSGWLDYAQHLIFERGSFLENESPEARRRWIQSGLDLLARGETVCRVPGELAFQAGLIRSGYLAAIPDEDLRWPGGPEALFDQGRRDLLRAVAAGRKGAREVLESLDEADR</sequence>
<protein>
    <submittedName>
        <fullName evidence="1">Uncharacterized protein</fullName>
    </submittedName>
</protein>
<accession>A0A518EXX9</accession>
<organism evidence="1 2">
    <name type="scientific">Saltatorellus ferox</name>
    <dbReference type="NCBI Taxonomy" id="2528018"/>
    <lineage>
        <taxon>Bacteria</taxon>
        <taxon>Pseudomonadati</taxon>
        <taxon>Planctomycetota</taxon>
        <taxon>Planctomycetia</taxon>
        <taxon>Planctomycetia incertae sedis</taxon>
        <taxon>Saltatorellus</taxon>
    </lineage>
</organism>
<dbReference type="AlphaFoldDB" id="A0A518EXX9"/>
<dbReference type="Proteomes" id="UP000320390">
    <property type="component" value="Chromosome"/>
</dbReference>
<proteinExistence type="predicted"/>
<gene>
    <name evidence="1" type="ORF">Poly30_44860</name>
</gene>
<evidence type="ECO:0000313" key="2">
    <source>
        <dbReference type="Proteomes" id="UP000320390"/>
    </source>
</evidence>